<feature type="domain" description="FLZ-type" evidence="6">
    <location>
        <begin position="28"/>
        <end position="72"/>
    </location>
</feature>
<keyword evidence="3" id="KW-0863">Zinc-finger</keyword>
<dbReference type="PROSITE" id="PS51795">
    <property type="entry name" value="ZF_FLZ"/>
    <property type="match status" value="1"/>
</dbReference>
<comment type="caution">
    <text evidence="7">The sequence shown here is derived from an EMBL/GenBank/DDBJ whole genome shotgun (WGS) entry which is preliminary data.</text>
</comment>
<proteinExistence type="inferred from homology"/>
<evidence type="ECO:0000256" key="3">
    <source>
        <dbReference type="ARBA" id="ARBA00022771"/>
    </source>
</evidence>
<gene>
    <name evidence="7" type="ORF">LLUT_LOCUS30577</name>
</gene>
<feature type="zinc finger region" description="FLZ-type" evidence="4">
    <location>
        <begin position="28"/>
        <end position="72"/>
    </location>
</feature>
<evidence type="ECO:0000259" key="6">
    <source>
        <dbReference type="PROSITE" id="PS51795"/>
    </source>
</evidence>
<reference evidence="7 8" key="1">
    <citation type="submission" date="2024-03" db="EMBL/GenBank/DDBJ databases">
        <authorList>
            <person name="Martinez-Hernandez J."/>
        </authorList>
    </citation>
    <scope>NUCLEOTIDE SEQUENCE [LARGE SCALE GENOMIC DNA]</scope>
</reference>
<dbReference type="Pfam" id="PF04570">
    <property type="entry name" value="zf-FLZ"/>
    <property type="match status" value="1"/>
</dbReference>
<keyword evidence="2" id="KW-0479">Metal-binding</keyword>
<comment type="similarity">
    <text evidence="1">Belongs to the FLZ family.</text>
</comment>
<evidence type="ECO:0000256" key="5">
    <source>
        <dbReference type="SAM" id="MobiDB-lite"/>
    </source>
</evidence>
<dbReference type="InterPro" id="IPR007650">
    <property type="entry name" value="Zf-FLZ_dom"/>
</dbReference>
<accession>A0AAV1Y6K2</accession>
<dbReference type="PANTHER" id="PTHR46057">
    <property type="entry name" value="FCS-LIKE ZINC FINGER 1-RELATED"/>
    <property type="match status" value="1"/>
</dbReference>
<dbReference type="Proteomes" id="UP001497480">
    <property type="component" value="Unassembled WGS sequence"/>
</dbReference>
<dbReference type="PANTHER" id="PTHR46057:SF13">
    <property type="entry name" value="FLZ-TYPE DOMAIN-CONTAINING PROTEIN"/>
    <property type="match status" value="1"/>
</dbReference>
<dbReference type="GO" id="GO:0008270">
    <property type="term" value="F:zinc ion binding"/>
    <property type="evidence" value="ECO:0007669"/>
    <property type="project" value="UniProtKB-KW"/>
</dbReference>
<keyword evidence="3" id="KW-0862">Zinc</keyword>
<feature type="region of interest" description="Disordered" evidence="5">
    <location>
        <begin position="71"/>
        <end position="104"/>
    </location>
</feature>
<name>A0AAV1Y6K2_LUPLU</name>
<evidence type="ECO:0000256" key="4">
    <source>
        <dbReference type="PROSITE-ProRule" id="PRU01131"/>
    </source>
</evidence>
<dbReference type="InterPro" id="IPR044533">
    <property type="entry name" value="FLZ1/2/3"/>
</dbReference>
<evidence type="ECO:0000256" key="2">
    <source>
        <dbReference type="ARBA" id="ARBA00022723"/>
    </source>
</evidence>
<organism evidence="7 8">
    <name type="scientific">Lupinus luteus</name>
    <name type="common">European yellow lupine</name>
    <dbReference type="NCBI Taxonomy" id="3873"/>
    <lineage>
        <taxon>Eukaryota</taxon>
        <taxon>Viridiplantae</taxon>
        <taxon>Streptophyta</taxon>
        <taxon>Embryophyta</taxon>
        <taxon>Tracheophyta</taxon>
        <taxon>Spermatophyta</taxon>
        <taxon>Magnoliopsida</taxon>
        <taxon>eudicotyledons</taxon>
        <taxon>Gunneridae</taxon>
        <taxon>Pentapetalae</taxon>
        <taxon>rosids</taxon>
        <taxon>fabids</taxon>
        <taxon>Fabales</taxon>
        <taxon>Fabaceae</taxon>
        <taxon>Papilionoideae</taxon>
        <taxon>50 kb inversion clade</taxon>
        <taxon>genistoids sensu lato</taxon>
        <taxon>core genistoids</taxon>
        <taxon>Genisteae</taxon>
        <taxon>Lupinus</taxon>
    </lineage>
</organism>
<sequence>MATYAFSPPSRSSMFYYAKIENSYENHHFLEACFLCRKSLGLNSDIFMYRGNTPFCSKECRNKQIEIDEANDKRWKHSSKGSVRESETNKNSNKASRTSTVPVA</sequence>
<evidence type="ECO:0000313" key="7">
    <source>
        <dbReference type="EMBL" id="CAL0329517.1"/>
    </source>
</evidence>
<protein>
    <recommendedName>
        <fullName evidence="6">FLZ-type domain-containing protein</fullName>
    </recommendedName>
</protein>
<dbReference type="EMBL" id="CAXHTB010000022">
    <property type="protein sequence ID" value="CAL0329517.1"/>
    <property type="molecule type" value="Genomic_DNA"/>
</dbReference>
<keyword evidence="8" id="KW-1185">Reference proteome</keyword>
<feature type="compositionally biased region" description="Polar residues" evidence="5">
    <location>
        <begin position="89"/>
        <end position="104"/>
    </location>
</feature>
<evidence type="ECO:0000313" key="8">
    <source>
        <dbReference type="Proteomes" id="UP001497480"/>
    </source>
</evidence>
<evidence type="ECO:0000256" key="1">
    <source>
        <dbReference type="ARBA" id="ARBA00009374"/>
    </source>
</evidence>
<dbReference type="AlphaFoldDB" id="A0AAV1Y6K2"/>